<evidence type="ECO:0000256" key="1">
    <source>
        <dbReference type="ARBA" id="ARBA00006010"/>
    </source>
</evidence>
<organism evidence="4 5">
    <name type="scientific">Trema orientale</name>
    <name type="common">Charcoal tree</name>
    <name type="synonym">Celtis orientalis</name>
    <dbReference type="NCBI Taxonomy" id="63057"/>
    <lineage>
        <taxon>Eukaryota</taxon>
        <taxon>Viridiplantae</taxon>
        <taxon>Streptophyta</taxon>
        <taxon>Embryophyta</taxon>
        <taxon>Tracheophyta</taxon>
        <taxon>Spermatophyta</taxon>
        <taxon>Magnoliopsida</taxon>
        <taxon>eudicotyledons</taxon>
        <taxon>Gunneridae</taxon>
        <taxon>Pentapetalae</taxon>
        <taxon>rosids</taxon>
        <taxon>fabids</taxon>
        <taxon>Rosales</taxon>
        <taxon>Cannabaceae</taxon>
        <taxon>Trema</taxon>
    </lineage>
</organism>
<dbReference type="OrthoDB" id="1841769at2759"/>
<sequence length="173" mass="19488">MEVVKIIFLIAIAMALSITITTKITMSGPKEEEEEEKPPFSQFGTTVSSPSIQKGQEHDDHDDMSVLMPSKRVSRFLAKKDEKNPRARDHCHKDNKKCKAGTGGANLTCCNKKCMDLSYDNHNCGACKKKCKYTQTCCKGKCVDLAFNKRHCGQCDIRCKHEQYCIYGMCDYA</sequence>
<name>A0A2P5F2A3_TREOI</name>
<dbReference type="InterPro" id="IPR006969">
    <property type="entry name" value="Stig-like"/>
</dbReference>
<dbReference type="STRING" id="63057.A0A2P5F2A3"/>
<dbReference type="PANTHER" id="PTHR33227:SF18">
    <property type="entry name" value="STIGMA-SPECIFIC STIG1-LIKE PROTEIN 3"/>
    <property type="match status" value="1"/>
</dbReference>
<accession>A0A2P5F2A3</accession>
<gene>
    <name evidence="4" type="ORF">TorRG33x02_122610</name>
</gene>
<reference evidence="5" key="1">
    <citation type="submission" date="2016-06" db="EMBL/GenBank/DDBJ databases">
        <title>Parallel loss of symbiosis genes in relatives of nitrogen-fixing non-legume Parasponia.</title>
        <authorList>
            <person name="Van Velzen R."/>
            <person name="Holmer R."/>
            <person name="Bu F."/>
            <person name="Rutten L."/>
            <person name="Van Zeijl A."/>
            <person name="Liu W."/>
            <person name="Santuari L."/>
            <person name="Cao Q."/>
            <person name="Sharma T."/>
            <person name="Shen D."/>
            <person name="Roswanjaya Y."/>
            <person name="Wardhani T."/>
            <person name="Kalhor M.S."/>
            <person name="Jansen J."/>
            <person name="Van den Hoogen J."/>
            <person name="Gungor B."/>
            <person name="Hartog M."/>
            <person name="Hontelez J."/>
            <person name="Verver J."/>
            <person name="Yang W.-C."/>
            <person name="Schijlen E."/>
            <person name="Repin R."/>
            <person name="Schilthuizen M."/>
            <person name="Schranz E."/>
            <person name="Heidstra R."/>
            <person name="Miyata K."/>
            <person name="Fedorova E."/>
            <person name="Kohlen W."/>
            <person name="Bisseling T."/>
            <person name="Smit S."/>
            <person name="Geurts R."/>
        </authorList>
    </citation>
    <scope>NUCLEOTIDE SEQUENCE [LARGE SCALE GENOMIC DNA]</scope>
    <source>
        <strain evidence="5">cv. RG33-2</strain>
    </source>
</reference>
<keyword evidence="5" id="KW-1185">Reference proteome</keyword>
<dbReference type="PANTHER" id="PTHR33227">
    <property type="entry name" value="STIGMA-SPECIFIC STIG1-LIKE PROTEIN 3"/>
    <property type="match status" value="1"/>
</dbReference>
<evidence type="ECO:0000313" key="5">
    <source>
        <dbReference type="Proteomes" id="UP000237000"/>
    </source>
</evidence>
<feature type="region of interest" description="Disordered" evidence="3">
    <location>
        <begin position="27"/>
        <end position="64"/>
    </location>
</feature>
<evidence type="ECO:0000313" key="4">
    <source>
        <dbReference type="EMBL" id="PON91930.1"/>
    </source>
</evidence>
<dbReference type="Pfam" id="PF04885">
    <property type="entry name" value="Stig1"/>
    <property type="match status" value="1"/>
</dbReference>
<dbReference type="EMBL" id="JXTC01000070">
    <property type="protein sequence ID" value="PON91930.1"/>
    <property type="molecule type" value="Genomic_DNA"/>
</dbReference>
<feature type="compositionally biased region" description="Polar residues" evidence="3">
    <location>
        <begin position="42"/>
        <end position="54"/>
    </location>
</feature>
<dbReference type="Proteomes" id="UP000237000">
    <property type="component" value="Unassembled WGS sequence"/>
</dbReference>
<proteinExistence type="inferred from homology"/>
<protein>
    <submittedName>
        <fullName evidence="4">Stigma-specific protein</fullName>
    </submittedName>
</protein>
<dbReference type="AlphaFoldDB" id="A0A2P5F2A3"/>
<keyword evidence="2" id="KW-0732">Signal</keyword>
<comment type="caution">
    <text evidence="4">The sequence shown here is derived from an EMBL/GenBank/DDBJ whole genome shotgun (WGS) entry which is preliminary data.</text>
</comment>
<comment type="similarity">
    <text evidence="1">Belongs to the STIG1 family.</text>
</comment>
<evidence type="ECO:0000256" key="2">
    <source>
        <dbReference type="ARBA" id="ARBA00022729"/>
    </source>
</evidence>
<feature type="compositionally biased region" description="Basic and acidic residues" evidence="3">
    <location>
        <begin position="55"/>
        <end position="64"/>
    </location>
</feature>
<dbReference type="InParanoid" id="A0A2P5F2A3"/>
<evidence type="ECO:0000256" key="3">
    <source>
        <dbReference type="SAM" id="MobiDB-lite"/>
    </source>
</evidence>